<protein>
    <submittedName>
        <fullName evidence="2">Uncharacterized protein</fullName>
    </submittedName>
</protein>
<feature type="transmembrane region" description="Helical" evidence="1">
    <location>
        <begin position="314"/>
        <end position="337"/>
    </location>
</feature>
<gene>
    <name evidence="2" type="ORF">HNQ92_003388</name>
</gene>
<keyword evidence="3" id="KW-1185">Reference proteome</keyword>
<keyword evidence="1" id="KW-0472">Membrane</keyword>
<evidence type="ECO:0000313" key="2">
    <source>
        <dbReference type="EMBL" id="MBB5285231.1"/>
    </source>
</evidence>
<comment type="caution">
    <text evidence="2">The sequence shown here is derived from an EMBL/GenBank/DDBJ whole genome shotgun (WGS) entry which is preliminary data.</text>
</comment>
<proteinExistence type="predicted"/>
<keyword evidence="1" id="KW-1133">Transmembrane helix</keyword>
<accession>A0A840TNG2</accession>
<dbReference type="RefSeq" id="WP_184175196.1">
    <property type="nucleotide sequence ID" value="NZ_JACHGF010000005.1"/>
</dbReference>
<organism evidence="2 3">
    <name type="scientific">Rhabdobacter roseus</name>
    <dbReference type="NCBI Taxonomy" id="1655419"/>
    <lineage>
        <taxon>Bacteria</taxon>
        <taxon>Pseudomonadati</taxon>
        <taxon>Bacteroidota</taxon>
        <taxon>Cytophagia</taxon>
        <taxon>Cytophagales</taxon>
        <taxon>Cytophagaceae</taxon>
        <taxon>Rhabdobacter</taxon>
    </lineage>
</organism>
<evidence type="ECO:0000313" key="3">
    <source>
        <dbReference type="Proteomes" id="UP000557307"/>
    </source>
</evidence>
<dbReference type="AlphaFoldDB" id="A0A840TNG2"/>
<evidence type="ECO:0000256" key="1">
    <source>
        <dbReference type="SAM" id="Phobius"/>
    </source>
</evidence>
<sequence>MFIFTQVPSGTQVAALLAPASEHTIRPDYFMKKHFYLLVLVLLGTWLFHPAYAQDGTPTPTTARQSVIHMKDGSTLRGQVIAETNDEVVVRTDNLGEVRLSRDKIDRLEELTDGYYRNGQYWFPNPHSTRYFFAPSALTLKKGEGYYQNTYVFVNSAVMGVTDHFTMGAGFVLNPTFRDWQVFFITPKVSFPSQGPVTLGAGLIGVGIFNRAYNYDYQTNTTTSKINLDLAGIAYGNVTLGNSEQNATLGLGWAFANEEFASSPILNFNYMTRVGRKVGLVTENWLLIGNSRQSAVGLLSGGVRFFGERTSIDLALWVPAAAGLDTFIAIPYVDFVLKFGKKKKVQ</sequence>
<dbReference type="EMBL" id="JACHGF010000005">
    <property type="protein sequence ID" value="MBB5285231.1"/>
    <property type="molecule type" value="Genomic_DNA"/>
</dbReference>
<name>A0A840TNG2_9BACT</name>
<reference evidence="2 3" key="1">
    <citation type="submission" date="2020-08" db="EMBL/GenBank/DDBJ databases">
        <title>Genomic Encyclopedia of Type Strains, Phase IV (KMG-IV): sequencing the most valuable type-strain genomes for metagenomic binning, comparative biology and taxonomic classification.</title>
        <authorList>
            <person name="Goeker M."/>
        </authorList>
    </citation>
    <scope>NUCLEOTIDE SEQUENCE [LARGE SCALE GENOMIC DNA]</scope>
    <source>
        <strain evidence="2 3">DSM 105074</strain>
    </source>
</reference>
<dbReference type="Proteomes" id="UP000557307">
    <property type="component" value="Unassembled WGS sequence"/>
</dbReference>
<keyword evidence="1" id="KW-0812">Transmembrane</keyword>
<feature type="transmembrane region" description="Helical" evidence="1">
    <location>
        <begin position="35"/>
        <end position="52"/>
    </location>
</feature>